<keyword evidence="2" id="KW-1185">Reference proteome</keyword>
<dbReference type="SUPFAM" id="SSF46894">
    <property type="entry name" value="C-terminal effector domain of the bipartite response regulators"/>
    <property type="match status" value="1"/>
</dbReference>
<evidence type="ECO:0000313" key="2">
    <source>
        <dbReference type="Proteomes" id="UP001438953"/>
    </source>
</evidence>
<dbReference type="Proteomes" id="UP001438953">
    <property type="component" value="Unassembled WGS sequence"/>
</dbReference>
<sequence length="347" mass="37196">MASSEEAVIASLFSAASGYGAGEAAAPFELWSDFLRGLAQMTGADAAGLLSLRGGEVTGAWSWGGPVPVFSRALIERMRSGRIYGQSELSDLANPDLPLRALRSRIDATSHALVWIGRNGVDHGIADFRARDGVGLSRLAPYLGPALQSYQALRAERARHARDSRIARDLGGYWMQISPAGRVVAQSADLPARLEGTAMTLTEQGWLAFTSPDLARRFRARLAELGAAERPEAGGSAAGWAAFDLSETRPLAMVLRMEEGAIMAYLRQPRAIGEMGETHLMQHYGLARSEARLAICLGDGLSLAEAGEALGWQRETARSYSKQLYAKLGVAGQSAVVRLLWSGGLWL</sequence>
<organism evidence="1 2">
    <name type="scientific">Thioclava kandeliae</name>
    <dbReference type="NCBI Taxonomy" id="3070818"/>
    <lineage>
        <taxon>Bacteria</taxon>
        <taxon>Pseudomonadati</taxon>
        <taxon>Pseudomonadota</taxon>
        <taxon>Alphaproteobacteria</taxon>
        <taxon>Rhodobacterales</taxon>
        <taxon>Paracoccaceae</taxon>
        <taxon>Thioclava</taxon>
    </lineage>
</organism>
<gene>
    <name evidence="1" type="ORF">VSX56_17410</name>
</gene>
<evidence type="ECO:0000313" key="1">
    <source>
        <dbReference type="EMBL" id="MER5173547.1"/>
    </source>
</evidence>
<accession>A0ABV1SKX2</accession>
<dbReference type="Gene3D" id="1.10.10.10">
    <property type="entry name" value="Winged helix-like DNA-binding domain superfamily/Winged helix DNA-binding domain"/>
    <property type="match status" value="1"/>
</dbReference>
<dbReference type="RefSeq" id="WP_350938937.1">
    <property type="nucleotide sequence ID" value="NZ_JAYWLC010000020.1"/>
</dbReference>
<dbReference type="InterPro" id="IPR016032">
    <property type="entry name" value="Sig_transdc_resp-reg_C-effctor"/>
</dbReference>
<evidence type="ECO:0008006" key="3">
    <source>
        <dbReference type="Google" id="ProtNLM"/>
    </source>
</evidence>
<proteinExistence type="predicted"/>
<reference evidence="1 2" key="1">
    <citation type="submission" date="2024-06" db="EMBL/GenBank/DDBJ databases">
        <title>Thioclava kandeliae sp. nov. from a rhizosphere soil sample of Kandelia candel in a mangrove.</title>
        <authorList>
            <person name="Mu T."/>
        </authorList>
    </citation>
    <scope>NUCLEOTIDE SEQUENCE [LARGE SCALE GENOMIC DNA]</scope>
    <source>
        <strain evidence="1 2">CPCC 100088</strain>
    </source>
</reference>
<dbReference type="InterPro" id="IPR036388">
    <property type="entry name" value="WH-like_DNA-bd_sf"/>
</dbReference>
<dbReference type="EMBL" id="JAYWLC010000020">
    <property type="protein sequence ID" value="MER5173547.1"/>
    <property type="molecule type" value="Genomic_DNA"/>
</dbReference>
<name>A0ABV1SKX2_9RHOB</name>
<comment type="caution">
    <text evidence="1">The sequence shown here is derived from an EMBL/GenBank/DDBJ whole genome shotgun (WGS) entry which is preliminary data.</text>
</comment>
<protein>
    <recommendedName>
        <fullName evidence="3">HTH luxR-type domain-containing protein</fullName>
    </recommendedName>
</protein>